<evidence type="ECO:0000313" key="2">
    <source>
        <dbReference type="Proteomes" id="UP001501353"/>
    </source>
</evidence>
<accession>A0ABP7T4K0</accession>
<proteinExistence type="predicted"/>
<dbReference type="Proteomes" id="UP001501353">
    <property type="component" value="Unassembled WGS sequence"/>
</dbReference>
<protein>
    <submittedName>
        <fullName evidence="1">Uncharacterized protein</fullName>
    </submittedName>
</protein>
<dbReference type="EMBL" id="BAAAZE010000008">
    <property type="protein sequence ID" value="GAA4020962.1"/>
    <property type="molecule type" value="Genomic_DNA"/>
</dbReference>
<reference evidence="2" key="1">
    <citation type="journal article" date="2019" name="Int. J. Syst. Evol. Microbiol.">
        <title>The Global Catalogue of Microorganisms (GCM) 10K type strain sequencing project: providing services to taxonomists for standard genome sequencing and annotation.</title>
        <authorList>
            <consortium name="The Broad Institute Genomics Platform"/>
            <consortium name="The Broad Institute Genome Sequencing Center for Infectious Disease"/>
            <person name="Wu L."/>
            <person name="Ma J."/>
        </authorList>
    </citation>
    <scope>NUCLEOTIDE SEQUENCE [LARGE SCALE GENOMIC DNA]</scope>
    <source>
        <strain evidence="2">JCM 16673</strain>
    </source>
</reference>
<evidence type="ECO:0000313" key="1">
    <source>
        <dbReference type="EMBL" id="GAA4020962.1"/>
    </source>
</evidence>
<gene>
    <name evidence="1" type="ORF">GCM10022212_17230</name>
</gene>
<keyword evidence="2" id="KW-1185">Reference proteome</keyword>
<organism evidence="1 2">
    <name type="scientific">Actimicrobium antarcticum</name>
    <dbReference type="NCBI Taxonomy" id="1051899"/>
    <lineage>
        <taxon>Bacteria</taxon>
        <taxon>Pseudomonadati</taxon>
        <taxon>Pseudomonadota</taxon>
        <taxon>Betaproteobacteria</taxon>
        <taxon>Burkholderiales</taxon>
        <taxon>Oxalobacteraceae</taxon>
        <taxon>Actimicrobium</taxon>
    </lineage>
</organism>
<sequence>MASTFSGEFATPNSAIAINGNQNMASFLGNNLGFSTTSKKATIRTTILISAPIPIDTPPKDVFVDSKKISPIDLKSIIANMINFLSKARSITNTSNKGGINKFVTLPPISPT</sequence>
<comment type="caution">
    <text evidence="1">The sequence shown here is derived from an EMBL/GenBank/DDBJ whole genome shotgun (WGS) entry which is preliminary data.</text>
</comment>
<name>A0ABP7T4K0_9BURK</name>